<feature type="transmembrane region" description="Helical" evidence="3">
    <location>
        <begin position="363"/>
        <end position="383"/>
    </location>
</feature>
<dbReference type="InterPro" id="IPR018392">
    <property type="entry name" value="LysM"/>
</dbReference>
<sequence length="528" mass="56896">MSPFRLAVWPFALIAAVFTPFACALGLGEISLHSALAEPLKADIELLDARNLNSDEIKVRLAPSDVFARAGVERPAFLAGLSFLPVLEQGRQRIRVTSTAPVKEPYLNFIVELTLPGGQLLREYTLLLDPPLYQPELSAQPQAQPEAPRIARTSPARTEAAVPLPAAVQGKRYRIMPGDSLWSISGRLGNAATVSREALMADLYGLNPAAFINGDRNRLRVGSELLLPDSVEPGEVVALQPAAQAQARTTAEPAAPQAALPEARTEAPALQDQGLMNVLRQLEAQVLSLQAQMDEQNRLLAEAQSTLAQRQAGALAVDAPAQDAEPIATNQAEPTRQAKPQVVPVQPPAMTSPTQEESTGSSWLVPSLGLLALLALLAGWLLYRRRATAVVVTNEPRPAQAKRAAASYPDINPFQRNVLDVTEMSLDEYLDRSPATPPAVTLVAAQPQSTPQPVHLLDDMIASLPDDLDALTEPAAATEADLRERLEEAAACIDRGEIEQATRVLVALLDQSDRDDRRFISEQLARIA</sequence>
<dbReference type="PROSITE" id="PS51782">
    <property type="entry name" value="LYSM"/>
    <property type="match status" value="1"/>
</dbReference>
<dbReference type="OrthoDB" id="5298707at2"/>
<dbReference type="PATRIC" id="fig|316.97.peg.1275"/>
<evidence type="ECO:0000256" key="3">
    <source>
        <dbReference type="SAM" id="Phobius"/>
    </source>
</evidence>
<feature type="region of interest" description="Disordered" evidence="2">
    <location>
        <begin position="247"/>
        <end position="266"/>
    </location>
</feature>
<name>A0A023WR10_STUST</name>
<dbReference type="CDD" id="cd00118">
    <property type="entry name" value="LysM"/>
    <property type="match status" value="1"/>
</dbReference>
<dbReference type="KEGG" id="pstu:UIB01_06315"/>
<reference evidence="5 6" key="1">
    <citation type="submission" date="2014-03" db="EMBL/GenBank/DDBJ databases">
        <title>Complete genome sequence of Pseudomonas stutzeri 19SMN4.</title>
        <authorList>
            <person name="Brunet-Galmes I."/>
            <person name="Nogales B."/>
            <person name="Busquets A."/>
            <person name="Pena A."/>
            <person name="Gomila M."/>
            <person name="Garcia-Valdes E."/>
            <person name="Lalucat J."/>
            <person name="Bennasar A."/>
            <person name="Bosch R."/>
        </authorList>
    </citation>
    <scope>NUCLEOTIDE SEQUENCE [LARGE SCALE GENOMIC DNA]</scope>
    <source>
        <strain evidence="5 6">19SMN4</strain>
    </source>
</reference>
<feature type="domain" description="LysM" evidence="4">
    <location>
        <begin position="171"/>
        <end position="227"/>
    </location>
</feature>
<evidence type="ECO:0000256" key="2">
    <source>
        <dbReference type="SAM" id="MobiDB-lite"/>
    </source>
</evidence>
<evidence type="ECO:0000313" key="6">
    <source>
        <dbReference type="Proteomes" id="UP000025238"/>
    </source>
</evidence>
<feature type="region of interest" description="Disordered" evidence="2">
    <location>
        <begin position="329"/>
        <end position="361"/>
    </location>
</feature>
<keyword evidence="1" id="KW-0175">Coiled coil</keyword>
<organism evidence="5 6">
    <name type="scientific">Stutzerimonas stutzeri</name>
    <name type="common">Pseudomonas stutzeri</name>
    <dbReference type="NCBI Taxonomy" id="316"/>
    <lineage>
        <taxon>Bacteria</taxon>
        <taxon>Pseudomonadati</taxon>
        <taxon>Pseudomonadota</taxon>
        <taxon>Gammaproteobacteria</taxon>
        <taxon>Pseudomonadales</taxon>
        <taxon>Pseudomonadaceae</taxon>
        <taxon>Stutzerimonas</taxon>
    </lineage>
</organism>
<dbReference type="AlphaFoldDB" id="A0A023WR10"/>
<feature type="compositionally biased region" description="Polar residues" evidence="2">
    <location>
        <begin position="349"/>
        <end position="361"/>
    </location>
</feature>
<dbReference type="Gene3D" id="3.10.350.10">
    <property type="entry name" value="LysM domain"/>
    <property type="match status" value="1"/>
</dbReference>
<protein>
    <recommendedName>
        <fullName evidence="4">LysM domain-containing protein</fullName>
    </recommendedName>
</protein>
<dbReference type="Proteomes" id="UP000025238">
    <property type="component" value="Chromosome"/>
</dbReference>
<feature type="compositionally biased region" description="Low complexity" evidence="2">
    <location>
        <begin position="247"/>
        <end position="262"/>
    </location>
</feature>
<feature type="coiled-coil region" evidence="1">
    <location>
        <begin position="279"/>
        <end position="306"/>
    </location>
</feature>
<dbReference type="Pfam" id="PF25800">
    <property type="entry name" value="FimV_N"/>
    <property type="match status" value="1"/>
</dbReference>
<dbReference type="InterPro" id="IPR036779">
    <property type="entry name" value="LysM_dom_sf"/>
</dbReference>
<dbReference type="EMBL" id="CP007509">
    <property type="protein sequence ID" value="AHY42115.1"/>
    <property type="molecule type" value="Genomic_DNA"/>
</dbReference>
<keyword evidence="3" id="KW-0472">Membrane</keyword>
<keyword evidence="3" id="KW-1133">Transmembrane helix</keyword>
<proteinExistence type="predicted"/>
<evidence type="ECO:0000259" key="4">
    <source>
        <dbReference type="PROSITE" id="PS51782"/>
    </source>
</evidence>
<keyword evidence="3" id="KW-0812">Transmembrane</keyword>
<accession>A0A023WR10</accession>
<evidence type="ECO:0000313" key="5">
    <source>
        <dbReference type="EMBL" id="AHY42115.1"/>
    </source>
</evidence>
<evidence type="ECO:0000256" key="1">
    <source>
        <dbReference type="SAM" id="Coils"/>
    </source>
</evidence>
<gene>
    <name evidence="5" type="ORF">UIB01_06315</name>
</gene>
<dbReference type="InterPro" id="IPR057840">
    <property type="entry name" value="FimV_N"/>
</dbReference>